<accession>A0A4U0XWU8</accession>
<dbReference type="PROSITE" id="PS50174">
    <property type="entry name" value="G_PATCH"/>
    <property type="match status" value="1"/>
</dbReference>
<dbReference type="Proteomes" id="UP000309340">
    <property type="component" value="Unassembled WGS sequence"/>
</dbReference>
<organism evidence="3 4">
    <name type="scientific">Friedmanniomyces simplex</name>
    <dbReference type="NCBI Taxonomy" id="329884"/>
    <lineage>
        <taxon>Eukaryota</taxon>
        <taxon>Fungi</taxon>
        <taxon>Dikarya</taxon>
        <taxon>Ascomycota</taxon>
        <taxon>Pezizomycotina</taxon>
        <taxon>Dothideomycetes</taxon>
        <taxon>Dothideomycetidae</taxon>
        <taxon>Mycosphaerellales</taxon>
        <taxon>Teratosphaeriaceae</taxon>
        <taxon>Friedmanniomyces</taxon>
    </lineage>
</organism>
<keyword evidence="4" id="KW-1185">Reference proteome</keyword>
<dbReference type="InterPro" id="IPR039146">
    <property type="entry name" value="GPANK1"/>
</dbReference>
<dbReference type="PANTHER" id="PTHR20923">
    <property type="entry name" value="BAT4 PROTEIN-RELATED"/>
    <property type="match status" value="1"/>
</dbReference>
<feature type="compositionally biased region" description="Polar residues" evidence="1">
    <location>
        <begin position="31"/>
        <end position="49"/>
    </location>
</feature>
<dbReference type="GO" id="GO:0003676">
    <property type="term" value="F:nucleic acid binding"/>
    <property type="evidence" value="ECO:0007669"/>
    <property type="project" value="InterPro"/>
</dbReference>
<feature type="region of interest" description="Disordered" evidence="1">
    <location>
        <begin position="226"/>
        <end position="246"/>
    </location>
</feature>
<dbReference type="SMART" id="SM00443">
    <property type="entry name" value="G_patch"/>
    <property type="match status" value="1"/>
</dbReference>
<protein>
    <recommendedName>
        <fullName evidence="2">G-patch domain-containing protein</fullName>
    </recommendedName>
</protein>
<dbReference type="OrthoDB" id="20282at2759"/>
<sequence>MARTPDDEYEVPLRDQRFFGAGIKRKRIQFVASTTEPAGTQSLPSTPRESASKRYLDIVLKQSAQLERPTSEPTIAREDGPAIPASDASPAQAECEICHRPLMKTDTAASTHETSIAHQICLQHSHPPSHIDRTRRGLAVLEGQGWSPDSRLGLGAEGEGRLHPVKAVENPKRAGLGARFEKVKAVEKPVKLDAGKVMLLEMEGKKKAESLRNAFYRSEEVETYLGQEEGSQGLDMQASDRSRRGG</sequence>
<evidence type="ECO:0000259" key="2">
    <source>
        <dbReference type="PROSITE" id="PS50174"/>
    </source>
</evidence>
<reference evidence="3 4" key="1">
    <citation type="submission" date="2017-03" db="EMBL/GenBank/DDBJ databases">
        <title>Genomes of endolithic fungi from Antarctica.</title>
        <authorList>
            <person name="Coleine C."/>
            <person name="Masonjones S."/>
            <person name="Stajich J.E."/>
        </authorList>
    </citation>
    <scope>NUCLEOTIDE SEQUENCE [LARGE SCALE GENOMIC DNA]</scope>
    <source>
        <strain evidence="3 4">CCFEE 5184</strain>
    </source>
</reference>
<feature type="domain" description="G-patch" evidence="2">
    <location>
        <begin position="133"/>
        <end position="181"/>
    </location>
</feature>
<dbReference type="InterPro" id="IPR000467">
    <property type="entry name" value="G_patch_dom"/>
</dbReference>
<evidence type="ECO:0000313" key="4">
    <source>
        <dbReference type="Proteomes" id="UP000309340"/>
    </source>
</evidence>
<evidence type="ECO:0000313" key="3">
    <source>
        <dbReference type="EMBL" id="TKA82374.1"/>
    </source>
</evidence>
<comment type="caution">
    <text evidence="3">The sequence shown here is derived from an EMBL/GenBank/DDBJ whole genome shotgun (WGS) entry which is preliminary data.</text>
</comment>
<dbReference type="EMBL" id="NAJQ01000035">
    <property type="protein sequence ID" value="TKA82374.1"/>
    <property type="molecule type" value="Genomic_DNA"/>
</dbReference>
<feature type="region of interest" description="Disordered" evidence="1">
    <location>
        <begin position="31"/>
        <end position="51"/>
    </location>
</feature>
<feature type="region of interest" description="Disordered" evidence="1">
    <location>
        <begin position="66"/>
        <end position="92"/>
    </location>
</feature>
<dbReference type="AlphaFoldDB" id="A0A4U0XWU8"/>
<dbReference type="PANTHER" id="PTHR20923:SF1">
    <property type="entry name" value="G PATCH DOMAIN AND ANKYRIN REPEAT-CONTAINING PROTEIN 1"/>
    <property type="match status" value="1"/>
</dbReference>
<proteinExistence type="predicted"/>
<name>A0A4U0XWU8_9PEZI</name>
<dbReference type="Pfam" id="PF01585">
    <property type="entry name" value="G-patch"/>
    <property type="match status" value="1"/>
</dbReference>
<gene>
    <name evidence="3" type="ORF">B0A55_01398</name>
</gene>
<evidence type="ECO:0000256" key="1">
    <source>
        <dbReference type="SAM" id="MobiDB-lite"/>
    </source>
</evidence>